<evidence type="ECO:0000256" key="4">
    <source>
        <dbReference type="SAM" id="Phobius"/>
    </source>
</evidence>
<feature type="transmembrane region" description="Helical" evidence="4">
    <location>
        <begin position="105"/>
        <end position="125"/>
    </location>
</feature>
<dbReference type="PROSITE" id="PS00379">
    <property type="entry name" value="CDP_ALCOHOL_P_TRANSF"/>
    <property type="match status" value="1"/>
</dbReference>
<dbReference type="GO" id="GO:0016020">
    <property type="term" value="C:membrane"/>
    <property type="evidence" value="ECO:0007669"/>
    <property type="project" value="InterPro"/>
</dbReference>
<organism evidence="5 6">
    <name type="scientific">Candidatus Aeolococcus gillhamiae</name>
    <dbReference type="NCBI Taxonomy" id="3127015"/>
    <lineage>
        <taxon>Bacteria</taxon>
        <taxon>Bacillati</taxon>
        <taxon>Candidatus Dormiibacterota</taxon>
        <taxon>Candidatus Dormibacteria</taxon>
        <taxon>Candidatus Aeolococcales</taxon>
        <taxon>Candidatus Aeolococcaceae</taxon>
        <taxon>Candidatus Aeolococcus</taxon>
    </lineage>
</organism>
<evidence type="ECO:0000256" key="3">
    <source>
        <dbReference type="SAM" id="MobiDB-lite"/>
    </source>
</evidence>
<feature type="transmembrane region" description="Helical" evidence="4">
    <location>
        <begin position="146"/>
        <end position="166"/>
    </location>
</feature>
<feature type="region of interest" description="Disordered" evidence="3">
    <location>
        <begin position="1"/>
        <end position="40"/>
    </location>
</feature>
<feature type="transmembrane region" description="Helical" evidence="4">
    <location>
        <begin position="265"/>
        <end position="286"/>
    </location>
</feature>
<dbReference type="GO" id="GO:0008654">
    <property type="term" value="P:phospholipid biosynthetic process"/>
    <property type="evidence" value="ECO:0007669"/>
    <property type="project" value="InterPro"/>
</dbReference>
<accession>A0A2W5ZF91</accession>
<sequence>MPSPASTTSSPRWRLRTSPGSAASLWSACSPTGSSRRSPAWRSSRNLSVRVGSPAGLGGLVGEALALLRGSPRLRRSLWFWLSTGLVLTEAFTIPLATLHDRGSVLPLALGAAGWWAAVSVFLVGGTSLLHTPDGTRIDRYGIPNGLSAIRAWFCFPLILCAALSLPGSLGLYLWCSVGGSTGMLDFVDGWIARRFGPITALGKALDPAMDVLFFAMAAVGNWLLGIAPGWLAAGILFRYLGPFLATPFIFLAGKRPELVHTVWGRRNTAAIGLVLFILMIVRLSSGPVNTVALVISLPLLVPTFVLHSIALVRRTAEAPRAG</sequence>
<dbReference type="AlphaFoldDB" id="A0A2W5ZF91"/>
<dbReference type="EMBL" id="QHBU01000014">
    <property type="protein sequence ID" value="PZR84023.1"/>
    <property type="molecule type" value="Genomic_DNA"/>
</dbReference>
<dbReference type="InterPro" id="IPR043130">
    <property type="entry name" value="CDP-OH_PTrfase_TM_dom"/>
</dbReference>
<evidence type="ECO:0000313" key="6">
    <source>
        <dbReference type="Proteomes" id="UP000248724"/>
    </source>
</evidence>
<keyword evidence="4" id="KW-0472">Membrane</keyword>
<feature type="transmembrane region" description="Helical" evidence="4">
    <location>
        <begin position="205"/>
        <end position="225"/>
    </location>
</feature>
<feature type="transmembrane region" description="Helical" evidence="4">
    <location>
        <begin position="78"/>
        <end position="99"/>
    </location>
</feature>
<name>A0A2W5ZF91_9BACT</name>
<dbReference type="Proteomes" id="UP000248724">
    <property type="component" value="Unassembled WGS sequence"/>
</dbReference>
<feature type="transmembrane region" description="Helical" evidence="4">
    <location>
        <begin position="292"/>
        <end position="313"/>
    </location>
</feature>
<dbReference type="Gene3D" id="1.20.120.1760">
    <property type="match status" value="1"/>
</dbReference>
<dbReference type="Pfam" id="PF01066">
    <property type="entry name" value="CDP-OH_P_transf"/>
    <property type="match status" value="1"/>
</dbReference>
<reference evidence="5 6" key="1">
    <citation type="journal article" date="2017" name="Nature">
        <title>Atmospheric trace gases support primary production in Antarctic desert surface soil.</title>
        <authorList>
            <person name="Ji M."/>
            <person name="Greening C."/>
            <person name="Vanwonterghem I."/>
            <person name="Carere C.R."/>
            <person name="Bay S.K."/>
            <person name="Steen J.A."/>
            <person name="Montgomery K."/>
            <person name="Lines T."/>
            <person name="Beardall J."/>
            <person name="van Dorst J."/>
            <person name="Snape I."/>
            <person name="Stott M.B."/>
            <person name="Hugenholtz P."/>
            <person name="Ferrari B.C."/>
        </authorList>
    </citation>
    <scope>NUCLEOTIDE SEQUENCE [LARGE SCALE GENOMIC DNA]</scope>
    <source>
        <strain evidence="5">RRmetagenome_bin12</strain>
    </source>
</reference>
<protein>
    <recommendedName>
        <fullName evidence="7">CDP-alcohol phosphatidyltransferase family protein</fullName>
    </recommendedName>
</protein>
<dbReference type="GO" id="GO:0016780">
    <property type="term" value="F:phosphotransferase activity, for other substituted phosphate groups"/>
    <property type="evidence" value="ECO:0007669"/>
    <property type="project" value="InterPro"/>
</dbReference>
<keyword evidence="4" id="KW-1133">Transmembrane helix</keyword>
<keyword evidence="4" id="KW-0812">Transmembrane</keyword>
<comment type="caution">
    <text evidence="5">The sequence shown here is derived from an EMBL/GenBank/DDBJ whole genome shotgun (WGS) entry which is preliminary data.</text>
</comment>
<feature type="compositionally biased region" description="Polar residues" evidence="3">
    <location>
        <begin position="1"/>
        <end position="11"/>
    </location>
</feature>
<evidence type="ECO:0000256" key="1">
    <source>
        <dbReference type="ARBA" id="ARBA00022679"/>
    </source>
</evidence>
<evidence type="ECO:0000256" key="2">
    <source>
        <dbReference type="RuleBase" id="RU003750"/>
    </source>
</evidence>
<comment type="similarity">
    <text evidence="2">Belongs to the CDP-alcohol phosphatidyltransferase class-I family.</text>
</comment>
<evidence type="ECO:0008006" key="7">
    <source>
        <dbReference type="Google" id="ProtNLM"/>
    </source>
</evidence>
<gene>
    <name evidence="5" type="ORF">DLM65_00755</name>
</gene>
<dbReference type="InterPro" id="IPR000462">
    <property type="entry name" value="CDP-OH_P_trans"/>
</dbReference>
<evidence type="ECO:0000313" key="5">
    <source>
        <dbReference type="EMBL" id="PZR84023.1"/>
    </source>
</evidence>
<dbReference type="InterPro" id="IPR048254">
    <property type="entry name" value="CDP_ALCOHOL_P_TRANSF_CS"/>
</dbReference>
<keyword evidence="1 2" id="KW-0808">Transferase</keyword>
<proteinExistence type="inferred from homology"/>